<accession>A0ABP8VCB6</accession>
<organism evidence="1 2">
    <name type="scientific">Kistimonas scapharcae</name>
    <dbReference type="NCBI Taxonomy" id="1036133"/>
    <lineage>
        <taxon>Bacteria</taxon>
        <taxon>Pseudomonadati</taxon>
        <taxon>Pseudomonadota</taxon>
        <taxon>Gammaproteobacteria</taxon>
        <taxon>Oceanospirillales</taxon>
        <taxon>Endozoicomonadaceae</taxon>
        <taxon>Kistimonas</taxon>
    </lineage>
</organism>
<evidence type="ECO:0000313" key="1">
    <source>
        <dbReference type="EMBL" id="GAA4652655.1"/>
    </source>
</evidence>
<dbReference type="PANTHER" id="PTHR43422:SF3">
    <property type="entry name" value="THIAMINE THIAZOLE SYNTHASE"/>
    <property type="match status" value="1"/>
</dbReference>
<comment type="caution">
    <text evidence="1">The sequence shown here is derived from an EMBL/GenBank/DDBJ whole genome shotgun (WGS) entry which is preliminary data.</text>
</comment>
<dbReference type="Gene3D" id="3.50.50.60">
    <property type="entry name" value="FAD/NAD(P)-binding domain"/>
    <property type="match status" value="1"/>
</dbReference>
<name>A0ABP8VCB6_9GAMM</name>
<proteinExistence type="predicted"/>
<gene>
    <name evidence="1" type="ORF">GCM10023116_49390</name>
</gene>
<dbReference type="Proteomes" id="UP001500604">
    <property type="component" value="Unassembled WGS sequence"/>
</dbReference>
<dbReference type="EMBL" id="BAABFL010000479">
    <property type="protein sequence ID" value="GAA4652655.1"/>
    <property type="molecule type" value="Genomic_DNA"/>
</dbReference>
<reference evidence="2" key="1">
    <citation type="journal article" date="2019" name="Int. J. Syst. Evol. Microbiol.">
        <title>The Global Catalogue of Microorganisms (GCM) 10K type strain sequencing project: providing services to taxonomists for standard genome sequencing and annotation.</title>
        <authorList>
            <consortium name="The Broad Institute Genomics Platform"/>
            <consortium name="The Broad Institute Genome Sequencing Center for Infectious Disease"/>
            <person name="Wu L."/>
            <person name="Ma J."/>
        </authorList>
    </citation>
    <scope>NUCLEOTIDE SEQUENCE [LARGE SCALE GENOMIC DNA]</scope>
    <source>
        <strain evidence="2">JCM 17805</strain>
    </source>
</reference>
<dbReference type="InterPro" id="IPR036188">
    <property type="entry name" value="FAD/NAD-bd_sf"/>
</dbReference>
<evidence type="ECO:0008006" key="3">
    <source>
        <dbReference type="Google" id="ProtNLM"/>
    </source>
</evidence>
<evidence type="ECO:0000313" key="2">
    <source>
        <dbReference type="Proteomes" id="UP001500604"/>
    </source>
</evidence>
<protein>
    <recommendedName>
        <fullName evidence="3">FAD-binding domain-containing protein</fullName>
    </recommendedName>
</protein>
<sequence length="447" mass="49228">MQRAVVIGGSVAGLMAAKAVAPFFDEVILLEKDRLNDDNGLHKGVGHGGHAHVLLPSGLDLLKQLLDAPTLDLNAYGIVPADTASELKWFQFGVWKTRFHSGIDMGWCHRSVFERQLRQDVLSVDTIRMLSPAKVTGLLMLEQAHHVAGVCYRSPGDEESDITHTLTAELVIDASGRGTHTPRWLQDAAIGRVKEDEVSVRIAYTTRRFNLPAHVAAALDWKVLSIYAEPPYDRRGGLIYPIGGNEWMATLIGGNGEVAPMAMDGYLDFAQSLPQPDIYKVLKQAIPVGEPCSYQCPGSLWRRYDRMKQWPGHFVVIGDAVCSFNPIYGQGITAVLKDVQVLTAVLAQHINDLSAVSMLKLQKVIAKGKAVPWHLAACPDFIYPETRGKRPPCLGMTNGYIKALMKLAGRDRVAHQRFIEVFTYLKSPLVLLTPGILVKVLGQKLWG</sequence>
<dbReference type="PANTHER" id="PTHR43422">
    <property type="entry name" value="THIAMINE THIAZOLE SYNTHASE"/>
    <property type="match status" value="1"/>
</dbReference>
<keyword evidence="2" id="KW-1185">Reference proteome</keyword>
<dbReference type="SUPFAM" id="SSF51905">
    <property type="entry name" value="FAD/NAD(P)-binding domain"/>
    <property type="match status" value="1"/>
</dbReference>